<dbReference type="Pfam" id="PF00856">
    <property type="entry name" value="SET"/>
    <property type="match status" value="1"/>
</dbReference>
<dbReference type="PaxDb" id="2850-Phatr48055"/>
<dbReference type="Gene3D" id="3.90.1410.10">
    <property type="entry name" value="set domain protein methyltransferase, domain 1"/>
    <property type="match status" value="1"/>
</dbReference>
<dbReference type="STRING" id="556484.B7G5U4"/>
<evidence type="ECO:0000256" key="1">
    <source>
        <dbReference type="SAM" id="MobiDB-lite"/>
    </source>
</evidence>
<dbReference type="InterPro" id="IPR001214">
    <property type="entry name" value="SET_dom"/>
</dbReference>
<reference evidence="4" key="2">
    <citation type="submission" date="2008-08" db="EMBL/GenBank/DDBJ databases">
        <authorList>
            <consortium name="Diatom Consortium"/>
            <person name="Grigoriev I."/>
            <person name="Grimwood J."/>
            <person name="Kuo A."/>
            <person name="Otillar R.P."/>
            <person name="Salamov A."/>
            <person name="Detter J.C."/>
            <person name="Lindquist E."/>
            <person name="Shapiro H."/>
            <person name="Lucas S."/>
            <person name="Glavina del Rio T."/>
            <person name="Pitluck S."/>
            <person name="Rokhsar D."/>
            <person name="Bowler C."/>
        </authorList>
    </citation>
    <scope>GENOME REANNOTATION</scope>
    <source>
        <strain evidence="4">CCAP 1055/1</strain>
    </source>
</reference>
<dbReference type="OrthoDB" id="441812at2759"/>
<dbReference type="PANTHER" id="PTHR13271:SF136">
    <property type="entry name" value="SET DOMAIN-CONTAINING PROTEIN"/>
    <property type="match status" value="1"/>
</dbReference>
<dbReference type="InterPro" id="IPR050600">
    <property type="entry name" value="SETD3_SETD6_MTase"/>
</dbReference>
<dbReference type="KEGG" id="pti:PHATRDRAFT_48055"/>
<dbReference type="GO" id="GO:0016279">
    <property type="term" value="F:protein-lysine N-methyltransferase activity"/>
    <property type="evidence" value="ECO:0007669"/>
    <property type="project" value="TreeGrafter"/>
</dbReference>
<feature type="domain" description="SET" evidence="2">
    <location>
        <begin position="135"/>
        <end position="345"/>
    </location>
</feature>
<dbReference type="GeneID" id="7203414"/>
<proteinExistence type="predicted"/>
<dbReference type="InParanoid" id="B7G5U4"/>
<sequence length="365" mass="39930">MAVESTGLVTDTATKTTRNCSPDLLLFGVDFDVLQGVVDFDDTETLPTSSGTSTPSLIPRIDRDPNDAHHTNVSVPTDPEHLPPLQHLQHLLSLPSPFDATSPATDNDFTALFAWATSRGALLDAVRHGRDAYGGHGLFTTRPVRKGDVVATLPRELRVGQRLACQTLPRLPPNTPHLSALSLLLLHFSRAVETDWNIYIRTLPRRGQFHNAILVNDAEQTRSAPDKDAYAQVCADTRRLARNCEAFIRDCLLDSVHDTSRPPFTATTVHESSPALEWAVAMVLSRSHGFGSTDGGRWMTPVLDLANHQTCKHGGGKLESDDQGRLIFRAGKDLACGDEVTLDYQLEHDSDARILATYGFSLPVS</sequence>
<keyword evidence="4" id="KW-1185">Reference proteome</keyword>
<dbReference type="EMBL" id="CM000618">
    <property type="protein sequence ID" value="EEC45753.1"/>
    <property type="molecule type" value="Genomic_DNA"/>
</dbReference>
<name>B7G5U4_PHATC</name>
<dbReference type="HOGENOM" id="CLU_643406_0_0_1"/>
<feature type="region of interest" description="Disordered" evidence="1">
    <location>
        <begin position="42"/>
        <end position="72"/>
    </location>
</feature>
<dbReference type="Proteomes" id="UP000000759">
    <property type="component" value="Chromosome 16"/>
</dbReference>
<feature type="compositionally biased region" description="Low complexity" evidence="1">
    <location>
        <begin position="45"/>
        <end position="57"/>
    </location>
</feature>
<dbReference type="GO" id="GO:0005634">
    <property type="term" value="C:nucleus"/>
    <property type="evidence" value="ECO:0007669"/>
    <property type="project" value="TreeGrafter"/>
</dbReference>
<feature type="compositionally biased region" description="Basic and acidic residues" evidence="1">
    <location>
        <begin position="60"/>
        <end position="70"/>
    </location>
</feature>
<organism evidence="3 4">
    <name type="scientific">Phaeodactylum tricornutum (strain CCAP 1055/1)</name>
    <dbReference type="NCBI Taxonomy" id="556484"/>
    <lineage>
        <taxon>Eukaryota</taxon>
        <taxon>Sar</taxon>
        <taxon>Stramenopiles</taxon>
        <taxon>Ochrophyta</taxon>
        <taxon>Bacillariophyta</taxon>
        <taxon>Bacillariophyceae</taxon>
        <taxon>Bacillariophycidae</taxon>
        <taxon>Naviculales</taxon>
        <taxon>Phaeodactylaceae</taxon>
        <taxon>Phaeodactylum</taxon>
    </lineage>
</organism>
<dbReference type="SUPFAM" id="SSF82199">
    <property type="entry name" value="SET domain"/>
    <property type="match status" value="1"/>
</dbReference>
<gene>
    <name evidence="3" type="ORF">PHATRDRAFT_48055</name>
</gene>
<dbReference type="CDD" id="cd10527">
    <property type="entry name" value="SET_LSMT"/>
    <property type="match status" value="1"/>
</dbReference>
<evidence type="ECO:0000259" key="2">
    <source>
        <dbReference type="Pfam" id="PF00856"/>
    </source>
</evidence>
<evidence type="ECO:0000313" key="3">
    <source>
        <dbReference type="EMBL" id="EEC45753.1"/>
    </source>
</evidence>
<dbReference type="AlphaFoldDB" id="B7G5U4"/>
<evidence type="ECO:0000313" key="4">
    <source>
        <dbReference type="Proteomes" id="UP000000759"/>
    </source>
</evidence>
<accession>B7G5U4</accession>
<dbReference type="InterPro" id="IPR046341">
    <property type="entry name" value="SET_dom_sf"/>
</dbReference>
<reference evidence="3 4" key="1">
    <citation type="journal article" date="2008" name="Nature">
        <title>The Phaeodactylum genome reveals the evolutionary history of diatom genomes.</title>
        <authorList>
            <person name="Bowler C."/>
            <person name="Allen A.E."/>
            <person name="Badger J.H."/>
            <person name="Grimwood J."/>
            <person name="Jabbari K."/>
            <person name="Kuo A."/>
            <person name="Maheswari U."/>
            <person name="Martens C."/>
            <person name="Maumus F."/>
            <person name="Otillar R.P."/>
            <person name="Rayko E."/>
            <person name="Salamov A."/>
            <person name="Vandepoele K."/>
            <person name="Beszteri B."/>
            <person name="Gruber A."/>
            <person name="Heijde M."/>
            <person name="Katinka M."/>
            <person name="Mock T."/>
            <person name="Valentin K."/>
            <person name="Verret F."/>
            <person name="Berges J.A."/>
            <person name="Brownlee C."/>
            <person name="Cadoret J.P."/>
            <person name="Chiovitti A."/>
            <person name="Choi C.J."/>
            <person name="Coesel S."/>
            <person name="De Martino A."/>
            <person name="Detter J.C."/>
            <person name="Durkin C."/>
            <person name="Falciatore A."/>
            <person name="Fournet J."/>
            <person name="Haruta M."/>
            <person name="Huysman M.J."/>
            <person name="Jenkins B.D."/>
            <person name="Jiroutova K."/>
            <person name="Jorgensen R.E."/>
            <person name="Joubert Y."/>
            <person name="Kaplan A."/>
            <person name="Kroger N."/>
            <person name="Kroth P.G."/>
            <person name="La Roche J."/>
            <person name="Lindquist E."/>
            <person name="Lommer M."/>
            <person name="Martin-Jezequel V."/>
            <person name="Lopez P.J."/>
            <person name="Lucas S."/>
            <person name="Mangogna M."/>
            <person name="McGinnis K."/>
            <person name="Medlin L.K."/>
            <person name="Montsant A."/>
            <person name="Oudot-Le Secq M.P."/>
            <person name="Napoli C."/>
            <person name="Obornik M."/>
            <person name="Parker M.S."/>
            <person name="Petit J.L."/>
            <person name="Porcel B.M."/>
            <person name="Poulsen N."/>
            <person name="Robison M."/>
            <person name="Rychlewski L."/>
            <person name="Rynearson T.A."/>
            <person name="Schmutz J."/>
            <person name="Shapiro H."/>
            <person name="Siaut M."/>
            <person name="Stanley M."/>
            <person name="Sussman M.R."/>
            <person name="Taylor A.R."/>
            <person name="Vardi A."/>
            <person name="von Dassow P."/>
            <person name="Vyverman W."/>
            <person name="Willis A."/>
            <person name="Wyrwicz L.S."/>
            <person name="Rokhsar D.S."/>
            <person name="Weissenbach J."/>
            <person name="Armbrust E.V."/>
            <person name="Green B.R."/>
            <person name="Van de Peer Y."/>
            <person name="Grigoriev I.V."/>
        </authorList>
    </citation>
    <scope>NUCLEOTIDE SEQUENCE [LARGE SCALE GENOMIC DNA]</scope>
    <source>
        <strain evidence="3 4">CCAP 1055/1</strain>
    </source>
</reference>
<protein>
    <recommendedName>
        <fullName evidence="2">SET domain-containing protein</fullName>
    </recommendedName>
</protein>
<dbReference type="PANTHER" id="PTHR13271">
    <property type="entry name" value="UNCHARACTERIZED PUTATIVE METHYLTRANSFERASE"/>
    <property type="match status" value="1"/>
</dbReference>
<dbReference type="RefSeq" id="XP_002182466.1">
    <property type="nucleotide sequence ID" value="XM_002182430.1"/>
</dbReference>